<gene>
    <name evidence="1" type="ORF">PR048_018050</name>
</gene>
<name>A0ABQ9HB71_9NEOP</name>
<sequence>MLINTLIASTRKALNWRAVLSSMSRLCETSSGDPTILRQARMREECRGGEKHRARIEGGDGVACKLMHCTLPFPGREGAAISRPALTYTIQLQLGDEARSFCATRRLFKYTYYEINASGTRKKMPPFEAKKRGNDKDDIAKRYNTAIIAKRKVLNWSAMLSSCYMGLSAERFHLVKCNRVRRELVLHGSSIPPHTRSNHFNQPVSHAATQHRSERRLQGMPAPARRNKSVFEAPEVYIQYVGRTETTLLETMPFRDGNMFKEEARSALIRTTLVPGCRAICSMKPFPPTLEHKPVVVWSPMCRHNGWFPMNLCVCLTLHHKIFDSRYKDRDSNLEKDKLRIVLAAADIIKEAIQKMAYDHNIYPDTNDMKSGGENLIPNTLASFTQKVTEKKNTSELEKLKRKCVGINHVIISVSPLQIDLAFTLHRLYGSKHLINM</sequence>
<keyword evidence="2" id="KW-1185">Reference proteome</keyword>
<accession>A0ABQ9HB71</accession>
<evidence type="ECO:0000313" key="1">
    <source>
        <dbReference type="EMBL" id="KAJ8881566.1"/>
    </source>
</evidence>
<protein>
    <submittedName>
        <fullName evidence="1">Uncharacterized protein</fullName>
    </submittedName>
</protein>
<proteinExistence type="predicted"/>
<dbReference type="EMBL" id="JARBHB010000006">
    <property type="protein sequence ID" value="KAJ8881566.1"/>
    <property type="molecule type" value="Genomic_DNA"/>
</dbReference>
<evidence type="ECO:0000313" key="2">
    <source>
        <dbReference type="Proteomes" id="UP001159363"/>
    </source>
</evidence>
<comment type="caution">
    <text evidence="1">The sequence shown here is derived from an EMBL/GenBank/DDBJ whole genome shotgun (WGS) entry which is preliminary data.</text>
</comment>
<dbReference type="Proteomes" id="UP001159363">
    <property type="component" value="Chromosome 5"/>
</dbReference>
<organism evidence="1 2">
    <name type="scientific">Dryococelus australis</name>
    <dbReference type="NCBI Taxonomy" id="614101"/>
    <lineage>
        <taxon>Eukaryota</taxon>
        <taxon>Metazoa</taxon>
        <taxon>Ecdysozoa</taxon>
        <taxon>Arthropoda</taxon>
        <taxon>Hexapoda</taxon>
        <taxon>Insecta</taxon>
        <taxon>Pterygota</taxon>
        <taxon>Neoptera</taxon>
        <taxon>Polyneoptera</taxon>
        <taxon>Phasmatodea</taxon>
        <taxon>Verophasmatodea</taxon>
        <taxon>Anareolatae</taxon>
        <taxon>Phasmatidae</taxon>
        <taxon>Eurycanthinae</taxon>
        <taxon>Dryococelus</taxon>
    </lineage>
</organism>
<reference evidence="1 2" key="1">
    <citation type="submission" date="2023-02" db="EMBL/GenBank/DDBJ databases">
        <title>LHISI_Scaffold_Assembly.</title>
        <authorList>
            <person name="Stuart O.P."/>
            <person name="Cleave R."/>
            <person name="Magrath M.J.L."/>
            <person name="Mikheyev A.S."/>
        </authorList>
    </citation>
    <scope>NUCLEOTIDE SEQUENCE [LARGE SCALE GENOMIC DNA]</scope>
    <source>
        <strain evidence="1">Daus_M_001</strain>
        <tissue evidence="1">Leg muscle</tissue>
    </source>
</reference>